<dbReference type="Proteomes" id="UP000004095">
    <property type="component" value="Unassembled WGS sequence"/>
</dbReference>
<evidence type="ECO:0000313" key="2">
    <source>
        <dbReference type="Proteomes" id="UP000004095"/>
    </source>
</evidence>
<evidence type="ECO:0000313" key="1">
    <source>
        <dbReference type="EMBL" id="EAY28545.1"/>
    </source>
</evidence>
<gene>
    <name evidence="1" type="ORF">M23134_04392</name>
</gene>
<proteinExistence type="predicted"/>
<dbReference type="AlphaFoldDB" id="A1ZM13"/>
<dbReference type="EMBL" id="AAWS01000015">
    <property type="protein sequence ID" value="EAY28545.1"/>
    <property type="molecule type" value="Genomic_DNA"/>
</dbReference>
<name>A1ZM13_MICM2</name>
<protein>
    <submittedName>
        <fullName evidence="1">Uncharacterized protein</fullName>
    </submittedName>
</protein>
<accession>A1ZM13</accession>
<comment type="caution">
    <text evidence="1">The sequence shown here is derived from an EMBL/GenBank/DDBJ whole genome shotgun (WGS) entry which is preliminary data.</text>
</comment>
<reference evidence="1 2" key="1">
    <citation type="submission" date="2007-01" db="EMBL/GenBank/DDBJ databases">
        <authorList>
            <person name="Haygood M."/>
            <person name="Podell S."/>
            <person name="Anderson C."/>
            <person name="Hopkinson B."/>
            <person name="Roe K."/>
            <person name="Barbeau K."/>
            <person name="Gaasterland T."/>
            <person name="Ferriera S."/>
            <person name="Johnson J."/>
            <person name="Kravitz S."/>
            <person name="Beeson K."/>
            <person name="Sutton G."/>
            <person name="Rogers Y.-H."/>
            <person name="Friedman R."/>
            <person name="Frazier M."/>
            <person name="Venter J.C."/>
        </authorList>
    </citation>
    <scope>NUCLEOTIDE SEQUENCE [LARGE SCALE GENOMIC DNA]</scope>
    <source>
        <strain evidence="1 2">ATCC 23134</strain>
    </source>
</reference>
<sequence length="284" mass="30130">MVSCKKKDENNPTPEQVQEAKLVASPWKSTGIYATGASTPLQNLGLTLEFKDGNGSVTNVDNTIIINEKTSTPLTTQWKVNADGTLLSMKIPSATKILEAGTSIEKIVTELLTAPTTDLKITLTDTDLVIFGESGKSVNVFGIPLPAGAELRFNKTGTAAPPATNNFLTAVTWKGEGVYSNGIKNSVDVTQQTMKFGTNALGLNTVTITGVPAPVTWSINDATNPTMLTLIYPKIGTTESRTVELAISTLSATNLNLKGTSSTKVNIVIAELDVDTELRMVAQQ</sequence>
<organism evidence="1 2">
    <name type="scientific">Microscilla marina ATCC 23134</name>
    <dbReference type="NCBI Taxonomy" id="313606"/>
    <lineage>
        <taxon>Bacteria</taxon>
        <taxon>Pseudomonadati</taxon>
        <taxon>Bacteroidota</taxon>
        <taxon>Cytophagia</taxon>
        <taxon>Cytophagales</taxon>
        <taxon>Microscillaceae</taxon>
        <taxon>Microscilla</taxon>
    </lineage>
</organism>
<keyword evidence="2" id="KW-1185">Reference proteome</keyword>